<evidence type="ECO:0000256" key="1">
    <source>
        <dbReference type="SAM" id="MobiDB-lite"/>
    </source>
</evidence>
<dbReference type="AlphaFoldDB" id="T1ERM1"/>
<dbReference type="RefSeq" id="XP_009019716.1">
    <property type="nucleotide sequence ID" value="XM_009021468.1"/>
</dbReference>
<dbReference type="GeneID" id="20199221"/>
<protein>
    <submittedName>
        <fullName evidence="3 4">Uncharacterized protein</fullName>
    </submittedName>
</protein>
<evidence type="ECO:0000313" key="5">
    <source>
        <dbReference type="Proteomes" id="UP000015101"/>
    </source>
</evidence>
<dbReference type="EMBL" id="KB096742">
    <property type="protein sequence ID" value="ESO02308.1"/>
    <property type="molecule type" value="Genomic_DNA"/>
</dbReference>
<name>T1ERM1_HELRO</name>
<keyword evidence="2" id="KW-1133">Transmembrane helix</keyword>
<dbReference type="CTD" id="20199221"/>
<dbReference type="HOGENOM" id="CLU_1483560_0_0_1"/>
<keyword evidence="2" id="KW-0472">Membrane</keyword>
<reference evidence="5" key="1">
    <citation type="submission" date="2012-12" db="EMBL/GenBank/DDBJ databases">
        <authorList>
            <person name="Hellsten U."/>
            <person name="Grimwood J."/>
            <person name="Chapman J.A."/>
            <person name="Shapiro H."/>
            <person name="Aerts A."/>
            <person name="Otillar R.P."/>
            <person name="Terry A.Y."/>
            <person name="Boore J.L."/>
            <person name="Simakov O."/>
            <person name="Marletaz F."/>
            <person name="Cho S.-J."/>
            <person name="Edsinger-Gonzales E."/>
            <person name="Havlak P."/>
            <person name="Kuo D.-H."/>
            <person name="Larsson T."/>
            <person name="Lv J."/>
            <person name="Arendt D."/>
            <person name="Savage R."/>
            <person name="Osoegawa K."/>
            <person name="de Jong P."/>
            <person name="Lindberg D.R."/>
            <person name="Seaver E.C."/>
            <person name="Weisblat D.A."/>
            <person name="Putnam N.H."/>
            <person name="Grigoriev I.V."/>
            <person name="Rokhsar D.S."/>
        </authorList>
    </citation>
    <scope>NUCLEOTIDE SEQUENCE</scope>
</reference>
<evidence type="ECO:0000313" key="3">
    <source>
        <dbReference type="EMBL" id="ESO02308.1"/>
    </source>
</evidence>
<evidence type="ECO:0000313" key="4">
    <source>
        <dbReference type="EnsemblMetazoa" id="HelroP161563"/>
    </source>
</evidence>
<proteinExistence type="predicted"/>
<dbReference type="EMBL" id="AMQM01000838">
    <property type="status" value="NOT_ANNOTATED_CDS"/>
    <property type="molecule type" value="Genomic_DNA"/>
</dbReference>
<keyword evidence="5" id="KW-1185">Reference proteome</keyword>
<organism evidence="4 5">
    <name type="scientific">Helobdella robusta</name>
    <name type="common">Californian leech</name>
    <dbReference type="NCBI Taxonomy" id="6412"/>
    <lineage>
        <taxon>Eukaryota</taxon>
        <taxon>Metazoa</taxon>
        <taxon>Spiralia</taxon>
        <taxon>Lophotrochozoa</taxon>
        <taxon>Annelida</taxon>
        <taxon>Clitellata</taxon>
        <taxon>Hirudinea</taxon>
        <taxon>Rhynchobdellida</taxon>
        <taxon>Glossiphoniidae</taxon>
        <taxon>Helobdella</taxon>
    </lineage>
</organism>
<keyword evidence="2" id="KW-0812">Transmembrane</keyword>
<dbReference type="Proteomes" id="UP000015101">
    <property type="component" value="Unassembled WGS sequence"/>
</dbReference>
<gene>
    <name evidence="4" type="primary">20199221</name>
    <name evidence="3" type="ORF">HELRODRAFT_161563</name>
</gene>
<reference evidence="3 5" key="2">
    <citation type="journal article" date="2013" name="Nature">
        <title>Insights into bilaterian evolution from three spiralian genomes.</title>
        <authorList>
            <person name="Simakov O."/>
            <person name="Marletaz F."/>
            <person name="Cho S.J."/>
            <person name="Edsinger-Gonzales E."/>
            <person name="Havlak P."/>
            <person name="Hellsten U."/>
            <person name="Kuo D.H."/>
            <person name="Larsson T."/>
            <person name="Lv J."/>
            <person name="Arendt D."/>
            <person name="Savage R."/>
            <person name="Osoegawa K."/>
            <person name="de Jong P."/>
            <person name="Grimwood J."/>
            <person name="Chapman J.A."/>
            <person name="Shapiro H."/>
            <person name="Aerts A."/>
            <person name="Otillar R.P."/>
            <person name="Terry A.Y."/>
            <person name="Boore J.L."/>
            <person name="Grigoriev I.V."/>
            <person name="Lindberg D.R."/>
            <person name="Seaver E.C."/>
            <person name="Weisblat D.A."/>
            <person name="Putnam N.H."/>
            <person name="Rokhsar D.S."/>
        </authorList>
    </citation>
    <scope>NUCLEOTIDE SEQUENCE</scope>
</reference>
<feature type="transmembrane region" description="Helical" evidence="2">
    <location>
        <begin position="78"/>
        <end position="99"/>
    </location>
</feature>
<accession>T1ERM1</accession>
<reference evidence="4" key="3">
    <citation type="submission" date="2015-06" db="UniProtKB">
        <authorList>
            <consortium name="EnsemblMetazoa"/>
        </authorList>
    </citation>
    <scope>IDENTIFICATION</scope>
</reference>
<sequence>MDETHLNFSNSYSNMLTTFNASTTSNFSTSDDDKVVYFMGHYFPFCSFRHPELEKKDETMDVTGRSGRMKQDKQSSCWMHLIIMLLIIVMFCTIVYFGWRMMKRRRNRRVQRIETVENPKYALERNPSRCKYSRGNVLYTGSTHSPPAVEFITEDSSADAGKPSNQNHKSIEALMETEKNDC</sequence>
<dbReference type="InParanoid" id="T1ERM1"/>
<dbReference type="KEGG" id="hro:HELRODRAFT_161563"/>
<feature type="region of interest" description="Disordered" evidence="1">
    <location>
        <begin position="153"/>
        <end position="182"/>
    </location>
</feature>
<evidence type="ECO:0000256" key="2">
    <source>
        <dbReference type="SAM" id="Phobius"/>
    </source>
</evidence>
<dbReference type="EnsemblMetazoa" id="HelroT161563">
    <property type="protein sequence ID" value="HelroP161563"/>
    <property type="gene ID" value="HelroG161563"/>
</dbReference>